<keyword evidence="3 6" id="KW-0812">Transmembrane</keyword>
<comment type="subcellular location">
    <subcellularLocation>
        <location evidence="1">Cell membrane</location>
        <topology evidence="1">Multi-pass membrane protein</topology>
    </subcellularLocation>
</comment>
<protein>
    <submittedName>
        <fullName evidence="8">Type II secretion system F family protein</fullName>
    </submittedName>
</protein>
<feature type="transmembrane region" description="Helical" evidence="6">
    <location>
        <begin position="132"/>
        <end position="154"/>
    </location>
</feature>
<dbReference type="PANTHER" id="PTHR35007:SF2">
    <property type="entry name" value="PILUS ASSEMBLE PROTEIN"/>
    <property type="match status" value="1"/>
</dbReference>
<dbReference type="Pfam" id="PF00482">
    <property type="entry name" value="T2SSF"/>
    <property type="match status" value="1"/>
</dbReference>
<dbReference type="PANTHER" id="PTHR35007">
    <property type="entry name" value="INTEGRAL MEMBRANE PROTEIN-RELATED"/>
    <property type="match status" value="1"/>
</dbReference>
<feature type="transmembrane region" description="Helical" evidence="6">
    <location>
        <begin position="277"/>
        <end position="302"/>
    </location>
</feature>
<keyword evidence="4 6" id="KW-1133">Transmembrane helix</keyword>
<evidence type="ECO:0000256" key="2">
    <source>
        <dbReference type="ARBA" id="ARBA00022475"/>
    </source>
</evidence>
<dbReference type="EMBL" id="DSMG01000134">
    <property type="protein sequence ID" value="HDX32426.1"/>
    <property type="molecule type" value="Genomic_DNA"/>
</dbReference>
<organism evidence="8">
    <name type="scientific">Caldilinea aerophila</name>
    <dbReference type="NCBI Taxonomy" id="133453"/>
    <lineage>
        <taxon>Bacteria</taxon>
        <taxon>Bacillati</taxon>
        <taxon>Chloroflexota</taxon>
        <taxon>Caldilineae</taxon>
        <taxon>Caldilineales</taxon>
        <taxon>Caldilineaceae</taxon>
        <taxon>Caldilinea</taxon>
    </lineage>
</organism>
<evidence type="ECO:0000256" key="4">
    <source>
        <dbReference type="ARBA" id="ARBA00022989"/>
    </source>
</evidence>
<evidence type="ECO:0000259" key="7">
    <source>
        <dbReference type="Pfam" id="PF00482"/>
    </source>
</evidence>
<keyword evidence="2" id="KW-1003">Cell membrane</keyword>
<feature type="transmembrane region" description="Helical" evidence="6">
    <location>
        <begin position="108"/>
        <end position="126"/>
    </location>
</feature>
<feature type="domain" description="Type II secretion system protein GspF" evidence="7">
    <location>
        <begin position="173"/>
        <end position="298"/>
    </location>
</feature>
<evidence type="ECO:0000256" key="3">
    <source>
        <dbReference type="ARBA" id="ARBA00022692"/>
    </source>
</evidence>
<reference evidence="8" key="1">
    <citation type="journal article" date="2020" name="mSystems">
        <title>Genome- and Community-Level Interaction Insights into Carbon Utilization and Element Cycling Functions of Hydrothermarchaeota in Hydrothermal Sediment.</title>
        <authorList>
            <person name="Zhou Z."/>
            <person name="Liu Y."/>
            <person name="Xu W."/>
            <person name="Pan J."/>
            <person name="Luo Z.H."/>
            <person name="Li M."/>
        </authorList>
    </citation>
    <scope>NUCLEOTIDE SEQUENCE [LARGE SCALE GENOMIC DNA]</scope>
    <source>
        <strain evidence="8">SpSt-289</strain>
    </source>
</reference>
<dbReference type="GO" id="GO:0005886">
    <property type="term" value="C:plasma membrane"/>
    <property type="evidence" value="ECO:0007669"/>
    <property type="project" value="UniProtKB-SubCell"/>
</dbReference>
<sequence length="314" mass="34996">MVIELIGGTMAPMLFGLLVAATVIAVWMALSPASAPRAVTDRMESMVDPRRLVEGEMRQSFFRRMILPLFHRISLRVAEMMPQHNIAKINTALIQAGNPGNLTAVDYIGLRVVMGVGAGAVYLLLVGHADPFFVALRNAFIALFIGFMAPKLWLSQRIKKRKLEIRRSLPDALDMLTIGVEAGLAFESAMLRVGEQWDNALSQEFRRVVSEMRVGVPRNEALRHMAERTQVDELRTFVAVLIQSNMLGMSIAQVLHTQADQMRLKRRQLAEEQAHSATVKIVMVLVVFIFPALFVVVLGPVIPKIMESLQAMAR</sequence>
<proteinExistence type="predicted"/>
<gene>
    <name evidence="8" type="ORF">ENQ20_13205</name>
</gene>
<name>A0A7C1JLB5_9CHLR</name>
<accession>A0A7C1JLB5</accession>
<evidence type="ECO:0000256" key="5">
    <source>
        <dbReference type="ARBA" id="ARBA00023136"/>
    </source>
</evidence>
<evidence type="ECO:0000256" key="6">
    <source>
        <dbReference type="SAM" id="Phobius"/>
    </source>
</evidence>
<comment type="caution">
    <text evidence="8">The sequence shown here is derived from an EMBL/GenBank/DDBJ whole genome shotgun (WGS) entry which is preliminary data.</text>
</comment>
<evidence type="ECO:0000256" key="1">
    <source>
        <dbReference type="ARBA" id="ARBA00004651"/>
    </source>
</evidence>
<evidence type="ECO:0000313" key="8">
    <source>
        <dbReference type="EMBL" id="HDX32426.1"/>
    </source>
</evidence>
<dbReference type="AlphaFoldDB" id="A0A7C1JLB5"/>
<keyword evidence="5 6" id="KW-0472">Membrane</keyword>
<dbReference type="InterPro" id="IPR018076">
    <property type="entry name" value="T2SS_GspF_dom"/>
</dbReference>